<dbReference type="InterPro" id="IPR002302">
    <property type="entry name" value="Leu-tRNA-ligase"/>
</dbReference>
<keyword evidence="9" id="KW-1185">Reference proteome</keyword>
<dbReference type="SUPFAM" id="SSF52374">
    <property type="entry name" value="Nucleotidylyl transferase"/>
    <property type="match status" value="1"/>
</dbReference>
<evidence type="ECO:0000256" key="4">
    <source>
        <dbReference type="ARBA" id="ARBA00022741"/>
    </source>
</evidence>
<dbReference type="GO" id="GO:0005829">
    <property type="term" value="C:cytosol"/>
    <property type="evidence" value="ECO:0007669"/>
    <property type="project" value="TreeGrafter"/>
</dbReference>
<dbReference type="EMBL" id="PKPP01010140">
    <property type="protein sequence ID" value="PWA46717.1"/>
    <property type="molecule type" value="Genomic_DNA"/>
</dbReference>
<dbReference type="GO" id="GO:0004823">
    <property type="term" value="F:leucine-tRNA ligase activity"/>
    <property type="evidence" value="ECO:0007669"/>
    <property type="project" value="UniProtKB-EC"/>
</dbReference>
<evidence type="ECO:0000313" key="8">
    <source>
        <dbReference type="EMBL" id="PWA46717.1"/>
    </source>
</evidence>
<dbReference type="PANTHER" id="PTHR43740">
    <property type="entry name" value="LEUCYL-TRNA SYNTHETASE"/>
    <property type="match status" value="1"/>
</dbReference>
<proteinExistence type="inferred from homology"/>
<accession>A0A2U1LCI1</accession>
<sequence length="225" mass="25376">MTKLLMASDLIMTHISARALVTACCRGFEDVVDTLLKTLEDIDDIHLSAHLEDQHREHRNHNHLFFVDISTFTYLCCSGAGLHVGHPLGYTTTYILARFKQTQGLNVLHPMGWDAFGLLAEQYANELLNGLDVVLTGTHPKTTTIRNIDRFRTQAKVPVDWCPALGTVLAYEEVVDGVSEQGSHTGIHLLESSLFMTKQPMRQWMLKIIAYADHLFDDSDDLDWP</sequence>
<evidence type="ECO:0000256" key="7">
    <source>
        <dbReference type="ARBA" id="ARBA00023146"/>
    </source>
</evidence>
<evidence type="ECO:0000313" key="9">
    <source>
        <dbReference type="Proteomes" id="UP000245207"/>
    </source>
</evidence>
<dbReference type="AlphaFoldDB" id="A0A2U1LCI1"/>
<name>A0A2U1LCI1_ARTAN</name>
<keyword evidence="3 8" id="KW-0436">Ligase</keyword>
<organism evidence="8 9">
    <name type="scientific">Artemisia annua</name>
    <name type="common">Sweet wormwood</name>
    <dbReference type="NCBI Taxonomy" id="35608"/>
    <lineage>
        <taxon>Eukaryota</taxon>
        <taxon>Viridiplantae</taxon>
        <taxon>Streptophyta</taxon>
        <taxon>Embryophyta</taxon>
        <taxon>Tracheophyta</taxon>
        <taxon>Spermatophyta</taxon>
        <taxon>Magnoliopsida</taxon>
        <taxon>eudicotyledons</taxon>
        <taxon>Gunneridae</taxon>
        <taxon>Pentapetalae</taxon>
        <taxon>asterids</taxon>
        <taxon>campanulids</taxon>
        <taxon>Asterales</taxon>
        <taxon>Asteraceae</taxon>
        <taxon>Asteroideae</taxon>
        <taxon>Anthemideae</taxon>
        <taxon>Artemisiinae</taxon>
        <taxon>Artemisia</taxon>
    </lineage>
</organism>
<dbReference type="STRING" id="35608.A0A2U1LCI1"/>
<evidence type="ECO:0000256" key="1">
    <source>
        <dbReference type="ARBA" id="ARBA00005594"/>
    </source>
</evidence>
<comment type="similarity">
    <text evidence="1">Belongs to the class-I aminoacyl-tRNA synthetase family.</text>
</comment>
<keyword evidence="6" id="KW-0648">Protein biosynthesis</keyword>
<dbReference type="OrthoDB" id="15954at2759"/>
<dbReference type="EC" id="6.1.1.4" evidence="2"/>
<evidence type="ECO:0000256" key="6">
    <source>
        <dbReference type="ARBA" id="ARBA00022917"/>
    </source>
</evidence>
<comment type="caution">
    <text evidence="8">The sequence shown here is derived from an EMBL/GenBank/DDBJ whole genome shotgun (WGS) entry which is preliminary data.</text>
</comment>
<protein>
    <recommendedName>
        <fullName evidence="2">leucine--tRNA ligase</fullName>
        <ecNumber evidence="2">6.1.1.4</ecNumber>
    </recommendedName>
</protein>
<gene>
    <name evidence="8" type="ORF">CTI12_AA505760</name>
</gene>
<evidence type="ECO:0000256" key="3">
    <source>
        <dbReference type="ARBA" id="ARBA00022598"/>
    </source>
</evidence>
<reference evidence="8 9" key="1">
    <citation type="journal article" date="2018" name="Mol. Plant">
        <title>The genome of Artemisia annua provides insight into the evolution of Asteraceae family and artemisinin biosynthesis.</title>
        <authorList>
            <person name="Shen Q."/>
            <person name="Zhang L."/>
            <person name="Liao Z."/>
            <person name="Wang S."/>
            <person name="Yan T."/>
            <person name="Shi P."/>
            <person name="Liu M."/>
            <person name="Fu X."/>
            <person name="Pan Q."/>
            <person name="Wang Y."/>
            <person name="Lv Z."/>
            <person name="Lu X."/>
            <person name="Zhang F."/>
            <person name="Jiang W."/>
            <person name="Ma Y."/>
            <person name="Chen M."/>
            <person name="Hao X."/>
            <person name="Li L."/>
            <person name="Tang Y."/>
            <person name="Lv G."/>
            <person name="Zhou Y."/>
            <person name="Sun X."/>
            <person name="Brodelius P.E."/>
            <person name="Rose J.K.C."/>
            <person name="Tang K."/>
        </authorList>
    </citation>
    <scope>NUCLEOTIDE SEQUENCE [LARGE SCALE GENOMIC DNA]</scope>
    <source>
        <strain evidence="9">cv. Huhao1</strain>
        <tissue evidence="8">Leaf</tissue>
    </source>
</reference>
<dbReference type="InterPro" id="IPR014729">
    <property type="entry name" value="Rossmann-like_a/b/a_fold"/>
</dbReference>
<keyword evidence="4" id="KW-0547">Nucleotide-binding</keyword>
<keyword evidence="7" id="KW-0030">Aminoacyl-tRNA synthetase</keyword>
<evidence type="ECO:0000256" key="5">
    <source>
        <dbReference type="ARBA" id="ARBA00022840"/>
    </source>
</evidence>
<dbReference type="Proteomes" id="UP000245207">
    <property type="component" value="Unassembled WGS sequence"/>
</dbReference>
<evidence type="ECO:0000256" key="2">
    <source>
        <dbReference type="ARBA" id="ARBA00013164"/>
    </source>
</evidence>
<keyword evidence="5" id="KW-0067">ATP-binding</keyword>
<dbReference type="GO" id="GO:0005524">
    <property type="term" value="F:ATP binding"/>
    <property type="evidence" value="ECO:0007669"/>
    <property type="project" value="UniProtKB-KW"/>
</dbReference>
<dbReference type="GO" id="GO:0006429">
    <property type="term" value="P:leucyl-tRNA aminoacylation"/>
    <property type="evidence" value="ECO:0007669"/>
    <property type="project" value="InterPro"/>
</dbReference>
<dbReference type="PANTHER" id="PTHR43740:SF2">
    <property type="entry name" value="LEUCINE--TRNA LIGASE, MITOCHONDRIAL"/>
    <property type="match status" value="1"/>
</dbReference>
<dbReference type="Gene3D" id="3.40.50.620">
    <property type="entry name" value="HUPs"/>
    <property type="match status" value="2"/>
</dbReference>